<dbReference type="PANTHER" id="PTHR16091:SF1">
    <property type="entry name" value="TETRATRICOPEPTIDE REPEAT PROTEIN 17"/>
    <property type="match status" value="1"/>
</dbReference>
<evidence type="ECO:0000313" key="3">
    <source>
        <dbReference type="EMBL" id="KAL1509208.1"/>
    </source>
</evidence>
<protein>
    <recommendedName>
        <fullName evidence="5">Tetratricopeptide repeat protein 17</fullName>
    </recommendedName>
</protein>
<proteinExistence type="predicted"/>
<dbReference type="Gene3D" id="1.25.40.10">
    <property type="entry name" value="Tetratricopeptide repeat domain"/>
    <property type="match status" value="3"/>
</dbReference>
<evidence type="ECO:0008006" key="5">
    <source>
        <dbReference type="Google" id="ProtNLM"/>
    </source>
</evidence>
<name>A0ABD1F1S1_HYPHA</name>
<feature type="repeat" description="TPR" evidence="1">
    <location>
        <begin position="272"/>
        <end position="305"/>
    </location>
</feature>
<keyword evidence="2" id="KW-0732">Signal</keyword>
<feature type="signal peptide" evidence="2">
    <location>
        <begin position="1"/>
        <end position="20"/>
    </location>
</feature>
<dbReference type="SMART" id="SM00028">
    <property type="entry name" value="TPR"/>
    <property type="match status" value="5"/>
</dbReference>
<keyword evidence="4" id="KW-1185">Reference proteome</keyword>
<evidence type="ECO:0000256" key="1">
    <source>
        <dbReference type="PROSITE-ProRule" id="PRU00339"/>
    </source>
</evidence>
<dbReference type="PANTHER" id="PTHR16091">
    <property type="entry name" value="TTC17 PROTEIN"/>
    <property type="match status" value="1"/>
</dbReference>
<dbReference type="InterPro" id="IPR052630">
    <property type="entry name" value="TTC17"/>
</dbReference>
<organism evidence="3 4">
    <name type="scientific">Hypothenemus hampei</name>
    <name type="common">Coffee berry borer</name>
    <dbReference type="NCBI Taxonomy" id="57062"/>
    <lineage>
        <taxon>Eukaryota</taxon>
        <taxon>Metazoa</taxon>
        <taxon>Ecdysozoa</taxon>
        <taxon>Arthropoda</taxon>
        <taxon>Hexapoda</taxon>
        <taxon>Insecta</taxon>
        <taxon>Pterygota</taxon>
        <taxon>Neoptera</taxon>
        <taxon>Endopterygota</taxon>
        <taxon>Coleoptera</taxon>
        <taxon>Polyphaga</taxon>
        <taxon>Cucujiformia</taxon>
        <taxon>Curculionidae</taxon>
        <taxon>Scolytinae</taxon>
        <taxon>Hypothenemus</taxon>
    </lineage>
</organism>
<keyword evidence="1" id="KW-0802">TPR repeat</keyword>
<evidence type="ECO:0000313" key="4">
    <source>
        <dbReference type="Proteomes" id="UP001566132"/>
    </source>
</evidence>
<dbReference type="SUPFAM" id="SSF48452">
    <property type="entry name" value="TPR-like"/>
    <property type="match status" value="1"/>
</dbReference>
<accession>A0ABD1F1S1</accession>
<reference evidence="3 4" key="1">
    <citation type="submission" date="2024-05" db="EMBL/GenBank/DDBJ databases">
        <title>Genetic variation in Jamaican populations of the coffee berry borer (Hypothenemus hampei).</title>
        <authorList>
            <person name="Errbii M."/>
            <person name="Myrie A."/>
        </authorList>
    </citation>
    <scope>NUCLEOTIDE SEQUENCE [LARGE SCALE GENOMIC DNA]</scope>
    <source>
        <strain evidence="3">JA-Hopewell-2020-01-JO</strain>
        <tissue evidence="3">Whole body</tissue>
    </source>
</reference>
<dbReference type="PROSITE" id="PS50005">
    <property type="entry name" value="TPR"/>
    <property type="match status" value="1"/>
</dbReference>
<dbReference type="InterPro" id="IPR011990">
    <property type="entry name" value="TPR-like_helical_dom_sf"/>
</dbReference>
<comment type="caution">
    <text evidence="3">The sequence shown here is derived from an EMBL/GenBank/DDBJ whole genome shotgun (WGS) entry which is preliminary data.</text>
</comment>
<dbReference type="InterPro" id="IPR019734">
    <property type="entry name" value="TPR_rpt"/>
</dbReference>
<evidence type="ECO:0000256" key="2">
    <source>
        <dbReference type="SAM" id="SignalP"/>
    </source>
</evidence>
<dbReference type="AlphaFoldDB" id="A0ABD1F1S1"/>
<feature type="chain" id="PRO_5044858920" description="Tetratricopeptide repeat protein 17" evidence="2">
    <location>
        <begin position="21"/>
        <end position="1127"/>
    </location>
</feature>
<dbReference type="EMBL" id="JBDJPC010000003">
    <property type="protein sequence ID" value="KAL1509208.1"/>
    <property type="molecule type" value="Genomic_DNA"/>
</dbReference>
<gene>
    <name evidence="3" type="ORF">ABEB36_003981</name>
</gene>
<dbReference type="Pfam" id="PF13181">
    <property type="entry name" value="TPR_8"/>
    <property type="match status" value="2"/>
</dbReference>
<dbReference type="Proteomes" id="UP001566132">
    <property type="component" value="Unassembled WGS sequence"/>
</dbReference>
<sequence>MLRSFLFFHLVFINFAHLNAVNHWIVTQTGKIQPFLYSPFDLRKPDDLLALLDQESRRNDINDLDDDLNSRKIAIEKKWIDIEKNSNIGSKVTSEDVDCLAADQAYSDLDLYNNIAINGSERGISISVPKKVHIDKNKDPKDLKVPLCMQLTPARWSESLINKTNLAIKPEEALRKTFMPMKSLDHFGYFIVKALKENSTSWVHYNLASFYWRIKGEGDKAIDCLKLAIQFVTGNFQDIPLHNLAGILHQSRHSKEAIQILNSAIRFAPKEPKHYFAMGNIYAAMRDFNNSVMYYEKFLKLQPDNKDAANHRHAVLCYYKLETALTTFQNNLQNILTELHDYHSAQQQWLRLQERLMWETASFDYQFDGPDLIDAPKNVQRCVKRTTGGKPVISCDFYEKAPEVDKLNLQSLFQIVENEKQKLVVSRNLPKELDVDKIRSTKYPSKMAFPKFPTSMSTKENQYFDVTGWPKKDECVEWRLPVEEREELHIPVFLPPDNKGYLLKKALSEDINLNEGAQHSLPWYPPICEGETINGDKFVPITEKHLLDLELKPTEYLKHEFLRYVNSGNADEHEIGQRIITAMGKKTAPKWVLATLASLYWRVRGNVRKTLNCLDMAFQNAPKDHTDVVLVSLGSTVQLLGLQDQSLKFATLAFKINYIEPSTNFLLALLHYENYNPLLAIYYLKNTLRVAPNYYNGLAEKLLKIWSCRIKLGIGPKIVKAAFEEKHNSPLPCSPPEPVKPLVLCDTGNINCKGDDLHCFKSEKRHVDSEGLKTTDIFEQCKKSSLKNLGQQIMASLMAAETRDEDEIHEEKLRDMKNGFFYPHVHHHVHMGLSLGGDHFLKEYDKVGDFYVSLDLNDNPDNEQRLHIYDKFGTYTLSDKVCENSNLLNPFKYSQLWDSIKNKLIDIGSYINQPITRSNKENFKPYCMQVLNPHMPYGLNELTLKVLALKLPNAYDRDLTEMLQLICGNQKLNVRELGIKISKALAADETNWQLLMASAIYWIVYGNTEQAVVCIRGAVTKVPITQLDIPLIFLSHLLGNVGLQEEGLKIAHLALNQNPGNLWNHFKVAELYIKLGKFEEAVPYLRATLMIDDKFDAARIRLKAVLCKLLFEDGYNHGSITAKIVED</sequence>